<proteinExistence type="predicted"/>
<gene>
    <name evidence="2" type="ORF">KF715C_ch35380</name>
</gene>
<organism evidence="2 3">
    <name type="scientific">Pseudomonas putida</name>
    <name type="common">Arthrobacter siderocapsulatus</name>
    <dbReference type="NCBI Taxonomy" id="303"/>
    <lineage>
        <taxon>Bacteria</taxon>
        <taxon>Pseudomonadati</taxon>
        <taxon>Pseudomonadota</taxon>
        <taxon>Gammaproteobacteria</taxon>
        <taxon>Pseudomonadales</taxon>
        <taxon>Pseudomonadaceae</taxon>
        <taxon>Pseudomonas</taxon>
    </lineage>
</organism>
<keyword evidence="1" id="KW-0472">Membrane</keyword>
<evidence type="ECO:0000313" key="3">
    <source>
        <dbReference type="Proteomes" id="UP000218731"/>
    </source>
</evidence>
<dbReference type="AlphaFoldDB" id="A0A1L7NF52"/>
<evidence type="ECO:0000313" key="2">
    <source>
        <dbReference type="EMBL" id="BAW24111.1"/>
    </source>
</evidence>
<dbReference type="EMBL" id="AP015029">
    <property type="protein sequence ID" value="BAW24111.1"/>
    <property type="molecule type" value="Genomic_DNA"/>
</dbReference>
<dbReference type="Proteomes" id="UP000218731">
    <property type="component" value="Chromosome 1"/>
</dbReference>
<feature type="transmembrane region" description="Helical" evidence="1">
    <location>
        <begin position="197"/>
        <end position="215"/>
    </location>
</feature>
<reference evidence="2 3" key="1">
    <citation type="submission" date="2015-11" db="EMBL/GenBank/DDBJ databases">
        <title>Complete genome sequencing of a biphenyl-degrading bacterium, Pseudomonas putida KF715 (=NBRC110667).</title>
        <authorList>
            <person name="Suenaga H."/>
            <person name="Fujihara N."/>
            <person name="Watanabe T."/>
            <person name="Hirose J."/>
            <person name="Kimura N."/>
            <person name="Yamazoe A."/>
            <person name="Hosoyama A."/>
            <person name="Shimodaira J."/>
            <person name="Furukawa K."/>
        </authorList>
    </citation>
    <scope>NUCLEOTIDE SEQUENCE [LARGE SCALE GENOMIC DNA]</scope>
    <source>
        <strain evidence="2 3">KF715</strain>
    </source>
</reference>
<dbReference type="RefSeq" id="WP_096426400.1">
    <property type="nucleotide sequence ID" value="NZ_AP015029.1"/>
</dbReference>
<protein>
    <submittedName>
        <fullName evidence="2">Uncharacterized protein</fullName>
    </submittedName>
</protein>
<name>A0A1L7NF52_PSEPU</name>
<feature type="transmembrane region" description="Helical" evidence="1">
    <location>
        <begin position="12"/>
        <end position="34"/>
    </location>
</feature>
<keyword evidence="1" id="KW-1133">Transmembrane helix</keyword>
<evidence type="ECO:0000256" key="1">
    <source>
        <dbReference type="SAM" id="Phobius"/>
    </source>
</evidence>
<feature type="transmembrane region" description="Helical" evidence="1">
    <location>
        <begin position="164"/>
        <end position="182"/>
    </location>
</feature>
<sequence length="254" mass="28913">MDLFKSFDTYNLKARVFPAIIAGLPTLTLLFIIIPWDHLGISQAIATAMSLILVYAFSDWARHLGKNIQQNLGSGETPEQWHRSNTDVPEAYKKGFRKFIAEHLEQKAPSAAEEQKNPNKANDFYRAANAWLRERTRDTAKFSMLFNENVTYGFRRNLLGLKPVAVICNFLVLIFCISTLYFRPAYFDTLPRLDEKLTIAITAVVFHTTYMIIAVNKKSVWDASRAYGRQLILSCGALTDSKDRAKGQEKNPIK</sequence>
<keyword evidence="1" id="KW-0812">Transmembrane</keyword>
<accession>A0A1L7NF52</accession>
<feature type="transmembrane region" description="Helical" evidence="1">
    <location>
        <begin position="40"/>
        <end position="58"/>
    </location>
</feature>